<dbReference type="Proteomes" id="UP000478052">
    <property type="component" value="Unassembled WGS sequence"/>
</dbReference>
<reference evidence="1 2" key="1">
    <citation type="submission" date="2019-08" db="EMBL/GenBank/DDBJ databases">
        <title>Whole genome of Aphis craccivora.</title>
        <authorList>
            <person name="Voronova N.V."/>
            <person name="Shulinski R.S."/>
            <person name="Bandarenka Y.V."/>
            <person name="Zhorov D.G."/>
            <person name="Warner D."/>
        </authorList>
    </citation>
    <scope>NUCLEOTIDE SEQUENCE [LARGE SCALE GENOMIC DNA]</scope>
    <source>
        <strain evidence="1">180601</strain>
        <tissue evidence="1">Whole Body</tissue>
    </source>
</reference>
<evidence type="ECO:0000313" key="1">
    <source>
        <dbReference type="EMBL" id="KAF0702005.1"/>
    </source>
</evidence>
<organism evidence="1 2">
    <name type="scientific">Aphis craccivora</name>
    <name type="common">Cowpea aphid</name>
    <dbReference type="NCBI Taxonomy" id="307492"/>
    <lineage>
        <taxon>Eukaryota</taxon>
        <taxon>Metazoa</taxon>
        <taxon>Ecdysozoa</taxon>
        <taxon>Arthropoda</taxon>
        <taxon>Hexapoda</taxon>
        <taxon>Insecta</taxon>
        <taxon>Pterygota</taxon>
        <taxon>Neoptera</taxon>
        <taxon>Paraneoptera</taxon>
        <taxon>Hemiptera</taxon>
        <taxon>Sternorrhyncha</taxon>
        <taxon>Aphidomorpha</taxon>
        <taxon>Aphidoidea</taxon>
        <taxon>Aphididae</taxon>
        <taxon>Aphidini</taxon>
        <taxon>Aphis</taxon>
        <taxon>Aphis</taxon>
    </lineage>
</organism>
<accession>A0A6G0VMN3</accession>
<proteinExistence type="predicted"/>
<dbReference type="AlphaFoldDB" id="A0A6G0VMN3"/>
<protein>
    <submittedName>
        <fullName evidence="1">Uncharacterized protein</fullName>
    </submittedName>
</protein>
<evidence type="ECO:0000313" key="2">
    <source>
        <dbReference type="Proteomes" id="UP000478052"/>
    </source>
</evidence>
<gene>
    <name evidence="1" type="ORF">FWK35_00038968</name>
</gene>
<name>A0A6G0VMN3_APHCR</name>
<comment type="caution">
    <text evidence="1">The sequence shown here is derived from an EMBL/GenBank/DDBJ whole genome shotgun (WGS) entry which is preliminary data.</text>
</comment>
<feature type="non-terminal residue" evidence="1">
    <location>
        <position position="1"/>
    </location>
</feature>
<sequence length="73" mass="8506">DSVPLVTLLRDKFRLQLNNDPTISTTKSGTRIDAIFMRYTDNVQLQMYVSYFSYYVKIIATISIEQNHNQSVE</sequence>
<dbReference type="OrthoDB" id="6625108at2759"/>
<dbReference type="EMBL" id="VUJU01014471">
    <property type="protein sequence ID" value="KAF0702005.1"/>
    <property type="molecule type" value="Genomic_DNA"/>
</dbReference>
<keyword evidence="2" id="KW-1185">Reference proteome</keyword>